<dbReference type="InterPro" id="IPR036860">
    <property type="entry name" value="SH2_dom_sf"/>
</dbReference>
<dbReference type="InterPro" id="IPR000980">
    <property type="entry name" value="SH2"/>
</dbReference>
<comment type="similarity">
    <text evidence="1">Belongs to the PI3K p85 subunit family.</text>
</comment>
<dbReference type="PROSITE" id="PS50238">
    <property type="entry name" value="RHOGAP"/>
    <property type="match status" value="1"/>
</dbReference>
<dbReference type="Pfam" id="PF07653">
    <property type="entry name" value="SH3_2"/>
    <property type="match status" value="1"/>
</dbReference>
<evidence type="ECO:0000256" key="1">
    <source>
        <dbReference type="ARBA" id="ARBA00009442"/>
    </source>
</evidence>
<evidence type="ECO:0000256" key="2">
    <source>
        <dbReference type="ARBA" id="ARBA00022443"/>
    </source>
</evidence>
<evidence type="ECO:0000259" key="17">
    <source>
        <dbReference type="PROSITE" id="PS50238"/>
    </source>
</evidence>
<dbReference type="InterPro" id="IPR001452">
    <property type="entry name" value="SH3_domain"/>
</dbReference>
<sequence>MASDSFQYRALFEYKRERGDDISLQTGDLLTVLKASLMAQPGPDYQDGDERSPKGWLHGTNERTKEKGDFPGTFVEYVGAVRVGPPATKSWSRPAPRTPGGLQADSASGQSLSEAAPVAVLRLIEAAEKHAFTIKEHSIAPLKHNDWKRGAHPASVDLEPYDVVSLTDALRGFLQDLNAPIIPTTVYSELVYTAQETLNVEECGEKLKIILESPSIPQANHQLLVHLSRHLARVSQHSQAAPRLLAQAFAEAVFKDSPLSADVNPEHHVRILEALVATGGLMEMQAAPALPPKPAKPQQPCSVGTGGGSGNGTKDGGAGGSLQEAEWYWGDISREEVNDKLRDMPDGTFLVRDASTKMQGDYTLTLRKGGNNKLIKIYHRDGKYGFSDPLTFSSVVELINHYRHESLAQYNTKLDVKLVYPISRFQQDQLVKEDNIDAVGKKLQEYHNQYQEKNKEYDRLYEEYTKTSQEIQMKRTAIEAFNETIKIFEEQCHTQERYSKDYIERFRREGNDKEIERIMMNYEKLKSRLGEIHDSKVRLEQDLKTQAMDNRETDKKMNSLKPDLIQLRKIRDQYLVWLNHKGVRQKRINDWLGIKNENTDEGYFVSEEDENLPHYDEKSWFVGDLNRTEAEDLLTGKPDGAFLIRESSKKGCYACSVIVEGEVKHCVIYSTPRGFGFAEPYNLYSSLKDLVLHYRQASLVQHNDSLNVRLAYPVYAQMPSGRR</sequence>
<dbReference type="InterPro" id="IPR008936">
    <property type="entry name" value="Rho_GTPase_activation_prot"/>
</dbReference>
<keyword evidence="13" id="KW-0175">Coiled coil</keyword>
<dbReference type="SMART" id="SM00252">
    <property type="entry name" value="SH2"/>
    <property type="match status" value="2"/>
</dbReference>
<keyword evidence="6" id="KW-0449">Lipoprotein</keyword>
<name>A0AAQ4R1W4_GASAC</name>
<dbReference type="SUPFAM" id="SSF50044">
    <property type="entry name" value="SH3-domain"/>
    <property type="match status" value="1"/>
</dbReference>
<feature type="domain" description="SH3" evidence="16">
    <location>
        <begin position="3"/>
        <end position="80"/>
    </location>
</feature>
<dbReference type="PROSITE" id="PS50002">
    <property type="entry name" value="SH3"/>
    <property type="match status" value="1"/>
</dbReference>
<dbReference type="FunFam" id="3.30.505.10:FF:000017">
    <property type="entry name" value="Phosphatidylinositol 3-kinase regulatory subunit gamma b"/>
    <property type="match status" value="1"/>
</dbReference>
<evidence type="ECO:0000256" key="10">
    <source>
        <dbReference type="ARBA" id="ARBA00082483"/>
    </source>
</evidence>
<reference evidence="18" key="2">
    <citation type="submission" date="2025-08" db="UniProtKB">
        <authorList>
            <consortium name="Ensembl"/>
        </authorList>
    </citation>
    <scope>IDENTIFICATION</scope>
</reference>
<dbReference type="PANTHER" id="PTHR10155">
    <property type="entry name" value="PHOSPHATIDYLINOSITOL 3-KINASE REGULATORY SUBUNIT"/>
    <property type="match status" value="1"/>
</dbReference>
<feature type="region of interest" description="Disordered" evidence="14">
    <location>
        <begin position="41"/>
        <end position="69"/>
    </location>
</feature>
<dbReference type="PRINTS" id="PR00678">
    <property type="entry name" value="PI3KINASEP85"/>
</dbReference>
<dbReference type="GO" id="GO:0046935">
    <property type="term" value="F:1-phosphatidylinositol-3-kinase regulator activity"/>
    <property type="evidence" value="ECO:0007669"/>
    <property type="project" value="TreeGrafter"/>
</dbReference>
<dbReference type="AlphaFoldDB" id="A0AAQ4R1W4"/>
<feature type="region of interest" description="Disordered" evidence="14">
    <location>
        <begin position="287"/>
        <end position="317"/>
    </location>
</feature>
<dbReference type="SMART" id="SM00324">
    <property type="entry name" value="RhoGAP"/>
    <property type="match status" value="1"/>
</dbReference>
<dbReference type="InterPro" id="IPR035020">
    <property type="entry name" value="PI3kinase_P85_cSH2"/>
</dbReference>
<dbReference type="CDD" id="cd12925">
    <property type="entry name" value="iSH2_PIK3R3"/>
    <property type="match status" value="1"/>
</dbReference>
<dbReference type="FunFam" id="1.10.287.1490:FF:000001">
    <property type="entry name" value="Putative phosphatidylinositol 3-kinase regulatory subunit alpha"/>
    <property type="match status" value="1"/>
</dbReference>
<dbReference type="Proteomes" id="UP000007635">
    <property type="component" value="Chromosome VIII"/>
</dbReference>
<keyword evidence="19" id="KW-1185">Reference proteome</keyword>
<evidence type="ECO:0000256" key="7">
    <source>
        <dbReference type="ARBA" id="ARBA00057933"/>
    </source>
</evidence>
<evidence type="ECO:0000313" key="19">
    <source>
        <dbReference type="Proteomes" id="UP000007635"/>
    </source>
</evidence>
<evidence type="ECO:0000256" key="12">
    <source>
        <dbReference type="PROSITE-ProRule" id="PRU00192"/>
    </source>
</evidence>
<keyword evidence="3" id="KW-0597">Phosphoprotein</keyword>
<evidence type="ECO:0000256" key="9">
    <source>
        <dbReference type="ARBA" id="ARBA00071518"/>
    </source>
</evidence>
<evidence type="ECO:0000256" key="13">
    <source>
        <dbReference type="SAM" id="Coils"/>
    </source>
</evidence>
<feature type="compositionally biased region" description="Basic and acidic residues" evidence="14">
    <location>
        <begin position="60"/>
        <end position="69"/>
    </location>
</feature>
<dbReference type="Gene3D" id="1.10.555.10">
    <property type="entry name" value="Rho GTPase activation protein"/>
    <property type="match status" value="1"/>
</dbReference>
<dbReference type="InterPro" id="IPR035022">
    <property type="entry name" value="PI3kinase_P85_nSH2"/>
</dbReference>
<reference evidence="18" key="3">
    <citation type="submission" date="2025-09" db="UniProtKB">
        <authorList>
            <consortium name="Ensembl"/>
        </authorList>
    </citation>
    <scope>IDENTIFICATION</scope>
</reference>
<keyword evidence="2 12" id="KW-0728">SH3 domain</keyword>
<accession>A0AAQ4R1W4</accession>
<dbReference type="InterPro" id="IPR032498">
    <property type="entry name" value="PI3K_P85_iSH2"/>
</dbReference>
<evidence type="ECO:0000256" key="8">
    <source>
        <dbReference type="ARBA" id="ARBA00066175"/>
    </source>
</evidence>
<evidence type="ECO:0000256" key="5">
    <source>
        <dbReference type="ARBA" id="ARBA00022999"/>
    </source>
</evidence>
<evidence type="ECO:0000256" key="3">
    <source>
        <dbReference type="ARBA" id="ARBA00022553"/>
    </source>
</evidence>
<evidence type="ECO:0000259" key="16">
    <source>
        <dbReference type="PROSITE" id="PS50002"/>
    </source>
</evidence>
<dbReference type="SUPFAM" id="SSF55550">
    <property type="entry name" value="SH2 domain"/>
    <property type="match status" value="2"/>
</dbReference>
<dbReference type="Pfam" id="PF00620">
    <property type="entry name" value="RhoGAP"/>
    <property type="match status" value="1"/>
</dbReference>
<dbReference type="FunFam" id="3.30.505.10:FF:000006">
    <property type="entry name" value="Phosphatidylinositol 3-kinase regulatory subunit alpha"/>
    <property type="match status" value="1"/>
</dbReference>
<dbReference type="PRINTS" id="PR00401">
    <property type="entry name" value="SH2DOMAIN"/>
</dbReference>
<feature type="coiled-coil region" evidence="13">
    <location>
        <begin position="436"/>
        <end position="470"/>
    </location>
</feature>
<protein>
    <recommendedName>
        <fullName evidence="9">Phosphatidylinositol 3-kinase regulatory subunit gamma</fullName>
    </recommendedName>
    <alternativeName>
        <fullName evidence="10">p55PIK</fullName>
    </alternativeName>
</protein>
<dbReference type="Ensembl" id="ENSGACT00000081964.1">
    <property type="protein sequence ID" value="ENSGACP00000057579.1"/>
    <property type="gene ID" value="ENSGACG00000005180.2"/>
</dbReference>
<dbReference type="InterPro" id="IPR036028">
    <property type="entry name" value="SH3-like_dom_sf"/>
</dbReference>
<dbReference type="CDD" id="cd09930">
    <property type="entry name" value="SH2_cSH2_p85_like"/>
    <property type="match status" value="1"/>
</dbReference>
<dbReference type="SUPFAM" id="SSF48350">
    <property type="entry name" value="GTPase activation domain, GAP"/>
    <property type="match status" value="1"/>
</dbReference>
<evidence type="ECO:0000259" key="15">
    <source>
        <dbReference type="PROSITE" id="PS50001"/>
    </source>
</evidence>
<organism evidence="18 19">
    <name type="scientific">Gasterosteus aculeatus aculeatus</name>
    <name type="common">three-spined stickleback</name>
    <dbReference type="NCBI Taxonomy" id="481459"/>
    <lineage>
        <taxon>Eukaryota</taxon>
        <taxon>Metazoa</taxon>
        <taxon>Chordata</taxon>
        <taxon>Craniata</taxon>
        <taxon>Vertebrata</taxon>
        <taxon>Euteleostomi</taxon>
        <taxon>Actinopterygii</taxon>
        <taxon>Neopterygii</taxon>
        <taxon>Teleostei</taxon>
        <taxon>Neoteleostei</taxon>
        <taxon>Acanthomorphata</taxon>
        <taxon>Eupercaria</taxon>
        <taxon>Perciformes</taxon>
        <taxon>Cottioidei</taxon>
        <taxon>Gasterosteales</taxon>
        <taxon>Gasterosteidae</taxon>
        <taxon>Gasterosteus</taxon>
    </lineage>
</organism>
<proteinExistence type="inferred from homology"/>
<dbReference type="SMART" id="SM00326">
    <property type="entry name" value="SH3"/>
    <property type="match status" value="1"/>
</dbReference>
<keyword evidence="5 11" id="KW-0727">SH2 domain</keyword>
<keyword evidence="4" id="KW-0677">Repeat</keyword>
<dbReference type="Gene3D" id="2.30.30.40">
    <property type="entry name" value="SH3 Domains"/>
    <property type="match status" value="1"/>
</dbReference>
<dbReference type="Pfam" id="PF16454">
    <property type="entry name" value="PI3K_P85_iSH2"/>
    <property type="match status" value="1"/>
</dbReference>
<comment type="subunit">
    <text evidence="8">Heterodimer of a regulatory subunit PIK3R3 and a p110 catalytic subunit (PIK3CA, PIK3CB or PIK3CD). Interacts with AXL.</text>
</comment>
<feature type="region of interest" description="Disordered" evidence="14">
    <location>
        <begin position="86"/>
        <end position="109"/>
    </location>
</feature>
<evidence type="ECO:0000313" key="18">
    <source>
        <dbReference type="Ensembl" id="ENSGACP00000057579.1"/>
    </source>
</evidence>
<comment type="function">
    <text evidence="7">Binds to activated (phosphorylated) protein-tyrosine kinases through its SH2 domain and regulates their kinase activity. During insulin stimulation, it also binds to IRS-1.</text>
</comment>
<dbReference type="GO" id="GO:0008286">
    <property type="term" value="P:insulin receptor signaling pathway"/>
    <property type="evidence" value="ECO:0007669"/>
    <property type="project" value="TreeGrafter"/>
</dbReference>
<feature type="compositionally biased region" description="Gly residues" evidence="14">
    <location>
        <begin position="304"/>
        <end position="317"/>
    </location>
</feature>
<dbReference type="Pfam" id="PF00017">
    <property type="entry name" value="SH2"/>
    <property type="match status" value="2"/>
</dbReference>
<dbReference type="PANTHER" id="PTHR10155:SF2">
    <property type="entry name" value="PHOSPHATIDYLINOSITOL 3-KINASE REGULATORY SUBUNIT GAMMA"/>
    <property type="match status" value="1"/>
</dbReference>
<dbReference type="FunFam" id="2.30.30.40:FF:000075">
    <property type="entry name" value="phosphatidylinositol 3-kinase regulatory subunit alpha"/>
    <property type="match status" value="1"/>
</dbReference>
<dbReference type="InterPro" id="IPR000198">
    <property type="entry name" value="RhoGAP_dom"/>
</dbReference>
<dbReference type="Gene3D" id="1.10.287.1490">
    <property type="match status" value="1"/>
</dbReference>
<dbReference type="GO" id="GO:0005942">
    <property type="term" value="C:phosphatidylinositol 3-kinase complex"/>
    <property type="evidence" value="ECO:0007669"/>
    <property type="project" value="TreeGrafter"/>
</dbReference>
<feature type="domain" description="Rho-GAP" evidence="17">
    <location>
        <begin position="110"/>
        <end position="283"/>
    </location>
</feature>
<reference evidence="18 19" key="1">
    <citation type="journal article" date="2021" name="G3 (Bethesda)">
        <title>Improved contiguity of the threespine stickleback genome using long-read sequencing.</title>
        <authorList>
            <person name="Nath S."/>
            <person name="Shaw D.E."/>
            <person name="White M.A."/>
        </authorList>
    </citation>
    <scope>NUCLEOTIDE SEQUENCE [LARGE SCALE GENOMIC DNA]</scope>
    <source>
        <strain evidence="18 19">Lake Benthic</strain>
    </source>
</reference>
<dbReference type="GO" id="GO:0046854">
    <property type="term" value="P:phosphatidylinositol phosphate biosynthetic process"/>
    <property type="evidence" value="ECO:0007669"/>
    <property type="project" value="TreeGrafter"/>
</dbReference>
<dbReference type="CDD" id="cd09942">
    <property type="entry name" value="SH2_nSH2_p85_like"/>
    <property type="match status" value="1"/>
</dbReference>
<feature type="domain" description="SH2" evidence="15">
    <location>
        <begin position="620"/>
        <end position="714"/>
    </location>
</feature>
<dbReference type="Gene3D" id="3.30.505.10">
    <property type="entry name" value="SH2 domain"/>
    <property type="match status" value="2"/>
</dbReference>
<dbReference type="GeneTree" id="ENSGT00940000156259"/>
<evidence type="ECO:0000256" key="4">
    <source>
        <dbReference type="ARBA" id="ARBA00022737"/>
    </source>
</evidence>
<evidence type="ECO:0000256" key="14">
    <source>
        <dbReference type="SAM" id="MobiDB-lite"/>
    </source>
</evidence>
<feature type="domain" description="SH2" evidence="15">
    <location>
        <begin position="327"/>
        <end position="422"/>
    </location>
</feature>
<dbReference type="PROSITE" id="PS50001">
    <property type="entry name" value="SH2"/>
    <property type="match status" value="2"/>
</dbReference>
<evidence type="ECO:0000256" key="11">
    <source>
        <dbReference type="PROSITE-ProRule" id="PRU00191"/>
    </source>
</evidence>
<evidence type="ECO:0000256" key="6">
    <source>
        <dbReference type="ARBA" id="ARBA00023288"/>
    </source>
</evidence>